<reference evidence="14 15" key="1">
    <citation type="submission" date="2018-06" db="EMBL/GenBank/DDBJ databases">
        <authorList>
            <consortium name="Pathogen Informatics"/>
            <person name="Doyle S."/>
        </authorList>
    </citation>
    <scope>NUCLEOTIDE SEQUENCE [LARGE SCALE GENOMIC DNA]</scope>
    <source>
        <strain evidence="14 15">NCTC13337</strain>
    </source>
</reference>
<dbReference type="RefSeq" id="WP_072576115.1">
    <property type="nucleotide sequence ID" value="NZ_LWHB01000051.1"/>
</dbReference>
<evidence type="ECO:0000259" key="13">
    <source>
        <dbReference type="PROSITE" id="PS50198"/>
    </source>
</evidence>
<keyword evidence="5 12" id="KW-1133">Transmembrane helix</keyword>
<dbReference type="Gene3D" id="1.10.8.1040">
    <property type="match status" value="1"/>
</dbReference>
<evidence type="ECO:0000256" key="4">
    <source>
        <dbReference type="ARBA" id="ARBA00022692"/>
    </source>
</evidence>
<sequence>MTERHPSDDIPKKKLNPFVYALVIVAGIGMLFIGVPALTHGNGNRPVATVNGQEIYAHQLSQVANNVKANNPSLPEAQVQEQALALIINQNLLRDQALKDGYEYSDHALYEVIKGQFHDDKAYQQFLNNNRITAANYQYSVRQDETVNSYYQMLETAKIRNPETVQLALQLILQNRDFTTVTLPIAPYVNANPSNADLQTYYDAHQQNYLSPEKVDIRYLLLDAANLTDPNNVTEADIQAEMAKKQANSRRSGQYIIFDHDQDAEAAEKAITDGERDFNAIAEAVKKGEISGQAGDLLLNAKGKGVSKEADEALFALKAEGDVSPVFNTEYGKMIVRVDKIEQVDTISPEQLRREIAAQKSEERYIHLANDLFDAVQSGAGIEQLAETAQTSLQTLENITTVNDSLDWLKNPKVQQTLFGQNAIKVNQVAEPIQLDKHRSLFLVVTQRELPKPEPLDAVRPQVIKAYQISHAKEAQKAVADEIMQAWTKKQSAEALIQKAQAKVETHKEMNALSLESVAPTQVRIFEQALTQTQANTIIELENNDLVLIHLTAITPTNLEAVAPEKLARLRKQYTDLQNASNNALWEAGVVEWLRGKAKITIDQAQLASE</sequence>
<name>A0A380MY94_9GAMM</name>
<dbReference type="PANTHER" id="PTHR47529">
    <property type="entry name" value="PEPTIDYL-PROLYL CIS-TRANS ISOMERASE D"/>
    <property type="match status" value="1"/>
</dbReference>
<gene>
    <name evidence="14" type="primary">ppiD</name>
    <name evidence="14" type="ORF">NCTC13337_02481</name>
</gene>
<evidence type="ECO:0000256" key="12">
    <source>
        <dbReference type="SAM" id="Phobius"/>
    </source>
</evidence>
<feature type="domain" description="PpiC" evidence="13">
    <location>
        <begin position="248"/>
        <end position="340"/>
    </location>
</feature>
<dbReference type="InterPro" id="IPR046357">
    <property type="entry name" value="PPIase_dom_sf"/>
</dbReference>
<dbReference type="PANTHER" id="PTHR47529:SF1">
    <property type="entry name" value="PERIPLASMIC CHAPERONE PPID"/>
    <property type="match status" value="1"/>
</dbReference>
<dbReference type="GO" id="GO:0003755">
    <property type="term" value="F:peptidyl-prolyl cis-trans isomerase activity"/>
    <property type="evidence" value="ECO:0007669"/>
    <property type="project" value="UniProtKB-KW"/>
</dbReference>
<dbReference type="InterPro" id="IPR027304">
    <property type="entry name" value="Trigger_fact/SurA_dom_sf"/>
</dbReference>
<dbReference type="PROSITE" id="PS50198">
    <property type="entry name" value="PPIC_PPIASE_2"/>
    <property type="match status" value="1"/>
</dbReference>
<dbReference type="Pfam" id="PF13624">
    <property type="entry name" value="SurA_N_3"/>
    <property type="match status" value="1"/>
</dbReference>
<evidence type="ECO:0000256" key="7">
    <source>
        <dbReference type="ARBA" id="ARBA00023186"/>
    </source>
</evidence>
<dbReference type="InterPro" id="IPR052029">
    <property type="entry name" value="PpiD_chaperone"/>
</dbReference>
<proteinExistence type="inferred from homology"/>
<evidence type="ECO:0000256" key="1">
    <source>
        <dbReference type="ARBA" id="ARBA00004382"/>
    </source>
</evidence>
<evidence type="ECO:0000256" key="10">
    <source>
        <dbReference type="ARBA" id="ARBA00042775"/>
    </source>
</evidence>
<keyword evidence="15" id="KW-1185">Reference proteome</keyword>
<dbReference type="InterPro" id="IPR000297">
    <property type="entry name" value="PPIase_PpiC"/>
</dbReference>
<protein>
    <recommendedName>
        <fullName evidence="9">Periplasmic chaperone PpiD</fullName>
    </recommendedName>
    <alternativeName>
        <fullName evidence="10">Periplasmic folding chaperone</fullName>
    </alternativeName>
</protein>
<keyword evidence="4 12" id="KW-0812">Transmembrane</keyword>
<dbReference type="Pfam" id="PF13145">
    <property type="entry name" value="Rotamase_2"/>
    <property type="match status" value="1"/>
</dbReference>
<keyword evidence="3" id="KW-0997">Cell inner membrane</keyword>
<dbReference type="GO" id="GO:0005886">
    <property type="term" value="C:plasma membrane"/>
    <property type="evidence" value="ECO:0007669"/>
    <property type="project" value="UniProtKB-SubCell"/>
</dbReference>
<keyword evidence="6 12" id="KW-0472">Membrane</keyword>
<dbReference type="Gene3D" id="3.10.50.40">
    <property type="match status" value="1"/>
</dbReference>
<dbReference type="OrthoDB" id="7068489at2"/>
<comment type="similarity">
    <text evidence="8">Belongs to the PpiD chaperone family.</text>
</comment>
<accession>A0A380MY94</accession>
<dbReference type="SUPFAM" id="SSF109998">
    <property type="entry name" value="Triger factor/SurA peptide-binding domain-like"/>
    <property type="match status" value="1"/>
</dbReference>
<feature type="transmembrane region" description="Helical" evidence="12">
    <location>
        <begin position="18"/>
        <end position="38"/>
    </location>
</feature>
<evidence type="ECO:0000256" key="3">
    <source>
        <dbReference type="ARBA" id="ARBA00022519"/>
    </source>
</evidence>
<keyword evidence="2" id="KW-1003">Cell membrane</keyword>
<dbReference type="Proteomes" id="UP000254601">
    <property type="component" value="Unassembled WGS sequence"/>
</dbReference>
<organism evidence="14 15">
    <name type="scientific">Suttonella ornithocola</name>
    <dbReference type="NCBI Taxonomy" id="279832"/>
    <lineage>
        <taxon>Bacteria</taxon>
        <taxon>Pseudomonadati</taxon>
        <taxon>Pseudomonadota</taxon>
        <taxon>Gammaproteobacteria</taxon>
        <taxon>Cardiobacteriales</taxon>
        <taxon>Cardiobacteriaceae</taxon>
        <taxon>Suttonella</taxon>
    </lineage>
</organism>
<keyword evidence="11 14" id="KW-0413">Isomerase</keyword>
<evidence type="ECO:0000256" key="11">
    <source>
        <dbReference type="PROSITE-ProRule" id="PRU00278"/>
    </source>
</evidence>
<evidence type="ECO:0000256" key="5">
    <source>
        <dbReference type="ARBA" id="ARBA00022989"/>
    </source>
</evidence>
<dbReference type="SUPFAM" id="SSF54534">
    <property type="entry name" value="FKBP-like"/>
    <property type="match status" value="1"/>
</dbReference>
<evidence type="ECO:0000256" key="9">
    <source>
        <dbReference type="ARBA" id="ARBA00040743"/>
    </source>
</evidence>
<comment type="subcellular location">
    <subcellularLocation>
        <location evidence="1">Cell inner membrane</location>
        <topology evidence="1">Single-pass type II membrane protein</topology>
        <orientation evidence="1">Periplasmic side</orientation>
    </subcellularLocation>
</comment>
<evidence type="ECO:0000313" key="15">
    <source>
        <dbReference type="Proteomes" id="UP000254601"/>
    </source>
</evidence>
<evidence type="ECO:0000256" key="6">
    <source>
        <dbReference type="ARBA" id="ARBA00023136"/>
    </source>
</evidence>
<evidence type="ECO:0000256" key="2">
    <source>
        <dbReference type="ARBA" id="ARBA00022475"/>
    </source>
</evidence>
<dbReference type="AlphaFoldDB" id="A0A380MY94"/>
<evidence type="ECO:0000313" key="14">
    <source>
        <dbReference type="EMBL" id="SUO97535.1"/>
    </source>
</evidence>
<keyword evidence="7" id="KW-0143">Chaperone</keyword>
<dbReference type="EMBL" id="UHIC01000001">
    <property type="protein sequence ID" value="SUO97535.1"/>
    <property type="molecule type" value="Genomic_DNA"/>
</dbReference>
<keyword evidence="11" id="KW-0697">Rotamase</keyword>
<evidence type="ECO:0000256" key="8">
    <source>
        <dbReference type="ARBA" id="ARBA00038408"/>
    </source>
</evidence>